<protein>
    <submittedName>
        <fullName evidence="1">Uncharacterized protein</fullName>
    </submittedName>
</protein>
<evidence type="ECO:0000313" key="2">
    <source>
        <dbReference type="Proteomes" id="UP000827872"/>
    </source>
</evidence>
<name>A0ACB8FM86_9SAUR</name>
<reference evidence="1" key="1">
    <citation type="submission" date="2021-08" db="EMBL/GenBank/DDBJ databases">
        <title>The first chromosome-level gecko genome reveals the dynamic sex chromosomes of Neotropical dwarf geckos (Sphaerodactylidae: Sphaerodactylus).</title>
        <authorList>
            <person name="Pinto B.J."/>
            <person name="Keating S.E."/>
            <person name="Gamble T."/>
        </authorList>
    </citation>
    <scope>NUCLEOTIDE SEQUENCE</scope>
    <source>
        <strain evidence="1">TG3544</strain>
    </source>
</reference>
<evidence type="ECO:0000313" key="1">
    <source>
        <dbReference type="EMBL" id="KAH8006025.1"/>
    </source>
</evidence>
<keyword evidence="2" id="KW-1185">Reference proteome</keyword>
<dbReference type="EMBL" id="CM037617">
    <property type="protein sequence ID" value="KAH8006025.1"/>
    <property type="molecule type" value="Genomic_DNA"/>
</dbReference>
<accession>A0ACB8FM86</accession>
<dbReference type="Proteomes" id="UP000827872">
    <property type="component" value="Linkage Group LG04"/>
</dbReference>
<organism evidence="1 2">
    <name type="scientific">Sphaerodactylus townsendi</name>
    <dbReference type="NCBI Taxonomy" id="933632"/>
    <lineage>
        <taxon>Eukaryota</taxon>
        <taxon>Metazoa</taxon>
        <taxon>Chordata</taxon>
        <taxon>Craniata</taxon>
        <taxon>Vertebrata</taxon>
        <taxon>Euteleostomi</taxon>
        <taxon>Lepidosauria</taxon>
        <taxon>Squamata</taxon>
        <taxon>Bifurcata</taxon>
        <taxon>Gekkota</taxon>
        <taxon>Sphaerodactylidae</taxon>
        <taxon>Sphaerodactylus</taxon>
    </lineage>
</organism>
<gene>
    <name evidence="1" type="ORF">K3G42_031765</name>
</gene>
<sequence>MCPPGVLDLKLPPPRLALAAPTHVSQLLGLQRVRFHFFPVACAYVDGLQVLRRQTAAVPHPPPPTSWVLQDSVGAAGRGGGVGVPKGRQFFLNFSKKHSHGLRLPCCRDREIVTEILPGKLDGDAGEKKRLETDPQTLSSSQEVESTSFSPLFFPLDNAYHCLTAVLS</sequence>
<proteinExistence type="predicted"/>
<comment type="caution">
    <text evidence="1">The sequence shown here is derived from an EMBL/GenBank/DDBJ whole genome shotgun (WGS) entry which is preliminary data.</text>
</comment>